<dbReference type="EC" id="2.7.10.2" evidence="9"/>
<keyword evidence="3" id="KW-0418">Kinase</keyword>
<keyword evidence="2" id="KW-0547">Nucleotide-binding</keyword>
<organism evidence="9 10">
    <name type="scientific">Bifidobacterium pullorum subsp. saeculare</name>
    <dbReference type="NCBI Taxonomy" id="78257"/>
    <lineage>
        <taxon>Bacteria</taxon>
        <taxon>Bacillati</taxon>
        <taxon>Actinomycetota</taxon>
        <taxon>Actinomycetes</taxon>
        <taxon>Bifidobacteriales</taxon>
        <taxon>Bifidobacteriaceae</taxon>
        <taxon>Bifidobacterium</taxon>
    </lineage>
</organism>
<dbReference type="InterPro" id="IPR050445">
    <property type="entry name" value="Bact_polysacc_biosynth/exp"/>
</dbReference>
<dbReference type="GO" id="GO:0004715">
    <property type="term" value="F:non-membrane spanning protein tyrosine kinase activity"/>
    <property type="evidence" value="ECO:0007669"/>
    <property type="project" value="UniProtKB-EC"/>
</dbReference>
<keyword evidence="7" id="KW-0472">Membrane</keyword>
<dbReference type="GO" id="GO:0005524">
    <property type="term" value="F:ATP binding"/>
    <property type="evidence" value="ECO:0007669"/>
    <property type="project" value="UniProtKB-KW"/>
</dbReference>
<dbReference type="GO" id="GO:0005886">
    <property type="term" value="C:plasma membrane"/>
    <property type="evidence" value="ECO:0007669"/>
    <property type="project" value="TreeGrafter"/>
</dbReference>
<evidence type="ECO:0000256" key="7">
    <source>
        <dbReference type="SAM" id="Phobius"/>
    </source>
</evidence>
<dbReference type="InterPro" id="IPR005702">
    <property type="entry name" value="Wzc-like_C"/>
</dbReference>
<proteinExistence type="predicted"/>
<dbReference type="InterPro" id="IPR027417">
    <property type="entry name" value="P-loop_NTPase"/>
</dbReference>
<keyword evidence="4" id="KW-0067">ATP-binding</keyword>
<name>A0A939B9N0_9BIFI</name>
<dbReference type="Gene3D" id="3.40.50.300">
    <property type="entry name" value="P-loop containing nucleotide triphosphate hydrolases"/>
    <property type="match status" value="1"/>
</dbReference>
<dbReference type="Proteomes" id="UP000718821">
    <property type="component" value="Unassembled WGS sequence"/>
</dbReference>
<feature type="compositionally biased region" description="Polar residues" evidence="6">
    <location>
        <begin position="56"/>
        <end position="70"/>
    </location>
</feature>
<evidence type="ECO:0000256" key="4">
    <source>
        <dbReference type="ARBA" id="ARBA00022840"/>
    </source>
</evidence>
<accession>A0A939B9N0</accession>
<protein>
    <submittedName>
        <fullName evidence="9">Polysaccharide biosynthesis tyrosine autokinase</fullName>
        <ecNumber evidence="9">2.7.10.2</ecNumber>
    </submittedName>
</protein>
<feature type="transmembrane region" description="Helical" evidence="7">
    <location>
        <begin position="193"/>
        <end position="211"/>
    </location>
</feature>
<dbReference type="SUPFAM" id="SSF52540">
    <property type="entry name" value="P-loop containing nucleoside triphosphate hydrolases"/>
    <property type="match status" value="1"/>
</dbReference>
<reference evidence="9" key="2">
    <citation type="journal article" date="2021" name="Sci. Rep.">
        <title>The distribution of antibiotic resistance genes in chicken gut microbiota commensals.</title>
        <authorList>
            <person name="Juricova H."/>
            <person name="Matiasovicova J."/>
            <person name="Kubasova T."/>
            <person name="Cejkova D."/>
            <person name="Rychlik I."/>
        </authorList>
    </citation>
    <scope>NUCLEOTIDE SEQUENCE</scope>
    <source>
        <strain evidence="9">An836</strain>
    </source>
</reference>
<keyword evidence="1 9" id="KW-0808">Transferase</keyword>
<keyword evidence="7" id="KW-1133">Transmembrane helix</keyword>
<dbReference type="NCBIfam" id="TIGR01007">
    <property type="entry name" value="eps_fam"/>
    <property type="match status" value="1"/>
</dbReference>
<dbReference type="RefSeq" id="WP_204468646.1">
    <property type="nucleotide sequence ID" value="NZ_JACLYU010000007.1"/>
</dbReference>
<keyword evidence="10" id="KW-1185">Reference proteome</keyword>
<dbReference type="PANTHER" id="PTHR32309">
    <property type="entry name" value="TYROSINE-PROTEIN KINASE"/>
    <property type="match status" value="1"/>
</dbReference>
<evidence type="ECO:0000256" key="2">
    <source>
        <dbReference type="ARBA" id="ARBA00022741"/>
    </source>
</evidence>
<dbReference type="AlphaFoldDB" id="A0A939B9N0"/>
<dbReference type="PANTHER" id="PTHR32309:SF31">
    <property type="entry name" value="CAPSULAR EXOPOLYSACCHARIDE FAMILY"/>
    <property type="match status" value="1"/>
</dbReference>
<feature type="transmembrane region" description="Helical" evidence="7">
    <location>
        <begin position="14"/>
        <end position="33"/>
    </location>
</feature>
<evidence type="ECO:0000259" key="8">
    <source>
        <dbReference type="Pfam" id="PF13614"/>
    </source>
</evidence>
<comment type="caution">
    <text evidence="9">The sequence shown here is derived from an EMBL/GenBank/DDBJ whole genome shotgun (WGS) entry which is preliminary data.</text>
</comment>
<dbReference type="InterPro" id="IPR025669">
    <property type="entry name" value="AAA_dom"/>
</dbReference>
<evidence type="ECO:0000256" key="5">
    <source>
        <dbReference type="ARBA" id="ARBA00023137"/>
    </source>
</evidence>
<gene>
    <name evidence="9" type="ORF">H7U32_05060</name>
</gene>
<keyword evidence="7" id="KW-0812">Transmembrane</keyword>
<dbReference type="Pfam" id="PF13614">
    <property type="entry name" value="AAA_31"/>
    <property type="match status" value="1"/>
</dbReference>
<evidence type="ECO:0000256" key="1">
    <source>
        <dbReference type="ARBA" id="ARBA00022679"/>
    </source>
</evidence>
<feature type="region of interest" description="Disordered" evidence="6">
    <location>
        <begin position="56"/>
        <end position="75"/>
    </location>
</feature>
<sequence>MTLADILGAAKKHIVAMVITVAVIFGATCGFAAREVPVYTAYSQYYATLRQSAATQDQSGATPAPSQESPDQVKSDQDFVRSQIGLLNTLVQTDAVLQPVIDKLKLSTTPDALAGNVAINSSEDSLFLTIGAKSTDPQTAADIANAVGESLNNQIAADSFGEVKTNALSPIVLQVVKPAKAPGAPTSNNRSTLLIGGLVAVVVAFLVAIALEAMNRRVRDVADLSQYVDAPVLGLVPESNELSEGTVVASHPGSHAAEGIRRLARNLAFVTPDRTTFSNVVVITSPGPSEGKTTIAANVAAAFAENDEKVLLVDTDLRHPSVAKLLGINGRIGLTHLVTGQADSQSAIQPYWKPHFHVLPAGEQTTNPGIIINSQAMMSFLEQAAAAYDHVVLDTAPLSVTNDAAIFSKKGTLTLLVTAQNRTLKRALRDCMQELSVVGVQIVGTVFNRTKLTRGNESYYYYYYYLEDEGRPRKRGLFRRRRSKRRAVKPEAGEQ</sequence>
<evidence type="ECO:0000256" key="3">
    <source>
        <dbReference type="ARBA" id="ARBA00022777"/>
    </source>
</evidence>
<evidence type="ECO:0000256" key="6">
    <source>
        <dbReference type="SAM" id="MobiDB-lite"/>
    </source>
</evidence>
<dbReference type="EMBL" id="JACLYU010000007">
    <property type="protein sequence ID" value="MBM6699693.1"/>
    <property type="molecule type" value="Genomic_DNA"/>
</dbReference>
<keyword evidence="5" id="KW-0829">Tyrosine-protein kinase</keyword>
<reference evidence="9" key="1">
    <citation type="submission" date="2020-08" db="EMBL/GenBank/DDBJ databases">
        <authorList>
            <person name="Cejkova D."/>
            <person name="Kubasova T."/>
            <person name="Jahodarova E."/>
            <person name="Rychlik I."/>
        </authorList>
    </citation>
    <scope>NUCLEOTIDE SEQUENCE</scope>
    <source>
        <strain evidence="9">An836</strain>
    </source>
</reference>
<dbReference type="CDD" id="cd05387">
    <property type="entry name" value="BY-kinase"/>
    <property type="match status" value="1"/>
</dbReference>
<evidence type="ECO:0000313" key="10">
    <source>
        <dbReference type="Proteomes" id="UP000718821"/>
    </source>
</evidence>
<feature type="domain" description="AAA" evidence="8">
    <location>
        <begin position="291"/>
        <end position="407"/>
    </location>
</feature>
<evidence type="ECO:0000313" key="9">
    <source>
        <dbReference type="EMBL" id="MBM6699693.1"/>
    </source>
</evidence>